<feature type="region of interest" description="Disordered" evidence="1">
    <location>
        <begin position="1"/>
        <end position="74"/>
    </location>
</feature>
<dbReference type="SMART" id="SM00490">
    <property type="entry name" value="HELICc"/>
    <property type="match status" value="1"/>
</dbReference>
<dbReference type="PROSITE" id="PS51194">
    <property type="entry name" value="HELICASE_CTER"/>
    <property type="match status" value="1"/>
</dbReference>
<gene>
    <name evidence="3" type="ORF">GSI01S_33_00120</name>
</gene>
<feature type="compositionally biased region" description="Polar residues" evidence="1">
    <location>
        <begin position="1872"/>
        <end position="1886"/>
    </location>
</feature>
<dbReference type="InterPro" id="IPR027417">
    <property type="entry name" value="P-loop_NTPase"/>
</dbReference>
<comment type="caution">
    <text evidence="3">The sequence shown here is derived from an EMBL/GenBank/DDBJ whole genome shotgun (WGS) entry which is preliminary data.</text>
</comment>
<dbReference type="PANTHER" id="PTHR41313:SF1">
    <property type="entry name" value="DNA METHYLASE ADENINE-SPECIFIC DOMAIN-CONTAINING PROTEIN"/>
    <property type="match status" value="1"/>
</dbReference>
<dbReference type="SUPFAM" id="SSF52540">
    <property type="entry name" value="P-loop containing nucleoside triphosphate hydrolases"/>
    <property type="match status" value="2"/>
</dbReference>
<organism evidence="3 4">
    <name type="scientific">Gordonia sihwensis NBRC 108236</name>
    <dbReference type="NCBI Taxonomy" id="1223544"/>
    <lineage>
        <taxon>Bacteria</taxon>
        <taxon>Bacillati</taxon>
        <taxon>Actinomycetota</taxon>
        <taxon>Actinomycetes</taxon>
        <taxon>Mycobacteriales</taxon>
        <taxon>Gordoniaceae</taxon>
        <taxon>Gordonia</taxon>
    </lineage>
</organism>
<dbReference type="Gene3D" id="3.40.50.150">
    <property type="entry name" value="Vaccinia Virus protein VP39"/>
    <property type="match status" value="1"/>
</dbReference>
<dbReference type="GO" id="GO:0003677">
    <property type="term" value="F:DNA binding"/>
    <property type="evidence" value="ECO:0007669"/>
    <property type="project" value="InterPro"/>
</dbReference>
<name>L7LNL9_9ACTN</name>
<dbReference type="Proteomes" id="UP000035083">
    <property type="component" value="Unassembled WGS sequence"/>
</dbReference>
<feature type="compositionally biased region" description="Basic and acidic residues" evidence="1">
    <location>
        <begin position="9"/>
        <end position="18"/>
    </location>
</feature>
<dbReference type="SMART" id="SM00487">
    <property type="entry name" value="DEXDc"/>
    <property type="match status" value="1"/>
</dbReference>
<dbReference type="Gene3D" id="3.40.50.300">
    <property type="entry name" value="P-loop containing nucleotide triphosphate hydrolases"/>
    <property type="match status" value="2"/>
</dbReference>
<dbReference type="Pfam" id="PF00271">
    <property type="entry name" value="Helicase_C"/>
    <property type="match status" value="1"/>
</dbReference>
<dbReference type="eggNOG" id="COG0827">
    <property type="taxonomic scope" value="Bacteria"/>
</dbReference>
<dbReference type="PRINTS" id="PR00507">
    <property type="entry name" value="N12N6MTFRASE"/>
</dbReference>
<evidence type="ECO:0000313" key="3">
    <source>
        <dbReference type="EMBL" id="GAC62326.1"/>
    </source>
</evidence>
<keyword evidence="4" id="KW-1185">Reference proteome</keyword>
<dbReference type="eggNOG" id="COG4646">
    <property type="taxonomic scope" value="Bacteria"/>
</dbReference>
<sequence>MPMSQWSTRKVEMARRPDGSMVAVDADTTVAGLEPDPAPLDEARADHDQDTRSSTASPVTTEHSSRPAAARFVHPGHQLVPTGAKARARANIAAVQIVRTCREEQRPATPAEQDVLAQWSGWGAIPEIFDESRGEWAADRARLRELLGPDEWADARASTLNAHYTDPAIAQVMWDALQRAGFESGRVLEPGAGSGTFIALAPEDAVMVGVEKDPVTAEVAHLLNPHAQIRLEGFEVTNVPERSFDAVIGNVPFGKFSVPDPVWNPHNHSIHNAFLIKSLHLTEPGGWVMAITTAGTLDAQNRRSREALAELADLVGAVRLPTDAFKDVAGTSVVTDILMFRRLDSPRPKWDKPAWIDTTEVDVPAADGGLESVRINAYFTEPEHREHVLGTLSVGRGLYRDGSLTVSGRDADRPLADQVREALTDVVDRALRQGAGHSPRPRTEDQIHKFATGLGTPATLYADQVTPGHIRYDVERNVFESADFSGQWQELTMPKSRMKEARHLLRLRDLGTELIAEQTSEASNPDRKAQLRNELNAVYDAYHSAYGPINRFAVHGGRARTPEEAAERLATRVQKWRVANPETNGRPWQGELPEDTLAALTEEAWAPTSVSVRQPHLEKLRRDPGLSVVLSLENFNEDDQSARKADIFVRDVVVAPERAEHAESSADAVAITMAEKGRVDLERIGELLGLQDHDEIRTALGDTVFISPDGTGDLIPAEHLLTGNVRQRHTRLTELASAAEDTVLAGEYTRAAAAVAEVIPNDLAATDIGQVQPGVTWVSLEDYRQFIVEALGGPSDTTVERAAGSWVVTGSPYRSDRARYESEFGAESRDSRKSLNAGQLFQKLLNQEPIKVSNPQSEIEAGAPLVDQEATIRAQVQAEKIAAEFGRWVWSDPERSTRLLREFNDRFNSFVPPAYDGSHLTLPGLSPDFEPHPYQRAAVARMIAEPTVLLDHVVGAGKTGSMLMGAMELKRRGLVSQPWLVVPTHLIEQMTRESKQWYPAAQILAGRRGMTDEDRRQFVAQTAVKEWDLVIIPASVFERINVHPDRRRNHLERQLVELGIELDQKLGSGSTATIKRIEQAKKTLEKRIAKLQTLKLDDGVRFEQSGCDYLIVDEAHGYKNRQRVASIDSLAHVGSAKAEDLAMKLDLLRERARHKALAEGRWLVPGQEKVATFATGTPIANSLAEAWVMQSYMRPDILASAGVASVNDWSAMFTKTTSQTVTNATGTQLRVVSSVNSFSNVQSMYALSAVFSDVVVRDQVPANLPKFGARKMILTEPGQEVRDFITDLEYRSDHMPDDPRLDNPLKVLNDGRNVALDPRLVGLTPSEDGRTRAEAVAETVAAIHHRDNERVYNDGAGQPSPIPGSLQVVFCDRGTPKPGGQWSVYDAVRGELEQRGVPAEQIRFIHDAVTPAQRNQLFDDCLAGRVRVLIGSTERMGTGMNVQRRLVALHHMDVPWRPADLEQREGRIIRQGNQNDEVEIYSYATAGTTDTIMWGKVEAKAAFISQYKQGLIDNTADVADIEEQSLTEAAAATKAAATGDERFMRMVELQNDVDRLTALENTFRDAQNQARFDLRTLEKKIPALSASIKVVTPLAESIPDWDAAGRPLTVLGAGEPAAHPERPERGEALLEAIRFRWMGLKGMGAGHYKSIAEFPSGVQLQMSRPADGEDIHLRLFGGALDEPIWMRNLDADSTLKSTSLSATASGILTRVENAYAVIATRPQRLQHDLERAISDKDLAAVRADGVFPDADRLTGLRVELQQIKMAIEAAQNSPEERARREAAQLRLASSGREPGWSLQWNPTKQMLEESPCDSVDRYRAAVQIGEARRSAEWHRTHAPDGRELTPSEIAANVARRGLKPIGPVNSRPQPPTQSTRDASPNRSTQPREPGLEL</sequence>
<dbReference type="InterPro" id="IPR014001">
    <property type="entry name" value="Helicase_ATP-bd"/>
</dbReference>
<dbReference type="eggNOG" id="COG0553">
    <property type="taxonomic scope" value="Bacteria"/>
</dbReference>
<evidence type="ECO:0000313" key="4">
    <source>
        <dbReference type="Proteomes" id="UP000035083"/>
    </source>
</evidence>
<dbReference type="PANTHER" id="PTHR41313">
    <property type="entry name" value="ADENINE-SPECIFIC METHYLTRANSFERASE"/>
    <property type="match status" value="1"/>
</dbReference>
<feature type="compositionally biased region" description="Polar residues" evidence="1">
    <location>
        <begin position="52"/>
        <end position="62"/>
    </location>
</feature>
<dbReference type="InterPro" id="IPR052933">
    <property type="entry name" value="DNA_Protect_Modify"/>
</dbReference>
<dbReference type="GO" id="GO:0005524">
    <property type="term" value="F:ATP binding"/>
    <property type="evidence" value="ECO:0007669"/>
    <property type="project" value="InterPro"/>
</dbReference>
<feature type="region of interest" description="Disordered" evidence="1">
    <location>
        <begin position="1854"/>
        <end position="1893"/>
    </location>
</feature>
<feature type="domain" description="Helicase C-terminal" evidence="2">
    <location>
        <begin position="1347"/>
        <end position="1519"/>
    </location>
</feature>
<evidence type="ECO:0000256" key="1">
    <source>
        <dbReference type="SAM" id="MobiDB-lite"/>
    </source>
</evidence>
<dbReference type="Pfam" id="PF04851">
    <property type="entry name" value="ResIII"/>
    <property type="match status" value="1"/>
</dbReference>
<feature type="compositionally biased region" description="Basic and acidic residues" evidence="1">
    <location>
        <begin position="41"/>
        <end position="51"/>
    </location>
</feature>
<dbReference type="SUPFAM" id="SSF53335">
    <property type="entry name" value="S-adenosyl-L-methionine-dependent methyltransferases"/>
    <property type="match status" value="1"/>
</dbReference>
<dbReference type="GO" id="GO:0016787">
    <property type="term" value="F:hydrolase activity"/>
    <property type="evidence" value="ECO:0007669"/>
    <property type="project" value="InterPro"/>
</dbReference>
<dbReference type="EMBL" id="BANU01000033">
    <property type="protein sequence ID" value="GAC62326.1"/>
    <property type="molecule type" value="Genomic_DNA"/>
</dbReference>
<dbReference type="InterPro" id="IPR029063">
    <property type="entry name" value="SAM-dependent_MTases_sf"/>
</dbReference>
<reference evidence="3 4" key="1">
    <citation type="submission" date="2012-12" db="EMBL/GenBank/DDBJ databases">
        <title>Whole genome shotgun sequence of Gordonia sihwensis NBRC 108236.</title>
        <authorList>
            <person name="Yoshida I."/>
            <person name="Hosoyama A."/>
            <person name="Tsuchikane K."/>
            <person name="Ando Y."/>
            <person name="Baba S."/>
            <person name="Ohji S."/>
            <person name="Hamada M."/>
            <person name="Tamura T."/>
            <person name="Yamazoe A."/>
            <person name="Yamazaki S."/>
            <person name="Fujita N."/>
        </authorList>
    </citation>
    <scope>NUCLEOTIDE SEQUENCE [LARGE SCALE GENOMIC DNA]</scope>
    <source>
        <strain evidence="3 4">NBRC 108236</strain>
    </source>
</reference>
<proteinExistence type="predicted"/>
<dbReference type="eggNOG" id="COG4942">
    <property type="taxonomic scope" value="Bacteria"/>
</dbReference>
<protein>
    <recommendedName>
        <fullName evidence="2">Helicase C-terminal domain-containing protein</fullName>
    </recommendedName>
</protein>
<dbReference type="CDD" id="cd02440">
    <property type="entry name" value="AdoMet_MTases"/>
    <property type="match status" value="1"/>
</dbReference>
<evidence type="ECO:0000259" key="2">
    <source>
        <dbReference type="PROSITE" id="PS51194"/>
    </source>
</evidence>
<dbReference type="InterPro" id="IPR001650">
    <property type="entry name" value="Helicase_C-like"/>
</dbReference>
<dbReference type="InterPro" id="IPR006935">
    <property type="entry name" value="Helicase/UvrB_N"/>
</dbReference>
<accession>L7LNL9</accession>